<name>A0A166EWD5_9AGAM</name>
<evidence type="ECO:0000313" key="3">
    <source>
        <dbReference type="Proteomes" id="UP000076798"/>
    </source>
</evidence>
<feature type="compositionally biased region" description="Low complexity" evidence="1">
    <location>
        <begin position="330"/>
        <end position="350"/>
    </location>
</feature>
<feature type="compositionally biased region" description="Basic residues" evidence="1">
    <location>
        <begin position="402"/>
        <end position="418"/>
    </location>
</feature>
<proteinExistence type="predicted"/>
<dbReference type="AlphaFoldDB" id="A0A166EWD5"/>
<feature type="compositionally biased region" description="Polar residues" evidence="1">
    <location>
        <begin position="155"/>
        <end position="164"/>
    </location>
</feature>
<feature type="compositionally biased region" description="Low complexity" evidence="1">
    <location>
        <begin position="108"/>
        <end position="118"/>
    </location>
</feature>
<organism evidence="2 3">
    <name type="scientific">Sistotremastrum suecicum HHB10207 ss-3</name>
    <dbReference type="NCBI Taxonomy" id="1314776"/>
    <lineage>
        <taxon>Eukaryota</taxon>
        <taxon>Fungi</taxon>
        <taxon>Dikarya</taxon>
        <taxon>Basidiomycota</taxon>
        <taxon>Agaricomycotina</taxon>
        <taxon>Agaricomycetes</taxon>
        <taxon>Sistotremastrales</taxon>
        <taxon>Sistotremastraceae</taxon>
        <taxon>Sistotremastrum</taxon>
    </lineage>
</organism>
<feature type="compositionally biased region" description="Low complexity" evidence="1">
    <location>
        <begin position="590"/>
        <end position="599"/>
    </location>
</feature>
<evidence type="ECO:0000313" key="2">
    <source>
        <dbReference type="EMBL" id="KZT40020.1"/>
    </source>
</evidence>
<feature type="compositionally biased region" description="Pro residues" evidence="1">
    <location>
        <begin position="276"/>
        <end position="297"/>
    </location>
</feature>
<feature type="compositionally biased region" description="Basic and acidic residues" evidence="1">
    <location>
        <begin position="626"/>
        <end position="639"/>
    </location>
</feature>
<feature type="compositionally biased region" description="Basic and acidic residues" evidence="1">
    <location>
        <begin position="659"/>
        <end position="677"/>
    </location>
</feature>
<dbReference type="Proteomes" id="UP000076798">
    <property type="component" value="Unassembled WGS sequence"/>
</dbReference>
<gene>
    <name evidence="2" type="ORF">SISSUDRAFT_1127602</name>
</gene>
<feature type="region of interest" description="Disordered" evidence="1">
    <location>
        <begin position="200"/>
        <end position="561"/>
    </location>
</feature>
<feature type="region of interest" description="Disordered" evidence="1">
    <location>
        <begin position="17"/>
        <end position="37"/>
    </location>
</feature>
<feature type="compositionally biased region" description="Basic and acidic residues" evidence="1">
    <location>
        <begin position="299"/>
        <end position="312"/>
    </location>
</feature>
<sequence>MNVPFIDFSDMNALGGAGREFHVPQSPPPAGEKQQRTTGLLAHSKLVKGLLLGNNAITSTTPAPGHATPPQAADTSNISYFSTQKQPTNPVHATSSISEFTLAKDIPKSSASTTSKSSSRPRPKPAWKKAEQDKENQSPSDVVPSIAERAKMRSQMRTSSSMISDTASFAAGTAPIDRTSSPPLGLAAGGILQETLGKPAAPILVEPTPLSNVPETPQEKAEKPKKKRKASDPGDEGKKKKKKKSSADTVPSKGSEVPTYKSNEFISSSQAEEDVPLPPAVIPPQFEIPPSPPPLVPPAHDDELNIRDKDRSVSWNTLAPPKHSKEGESGTKPTSKPVGPKSSSSKAVPKPAEKPEVIVLDDDMSDAEKVPAPSKKKDNKRQKRVESDDDEDFDANEEAPKAKKPRKTKESKKTKGRKNKDDNASTTAKPAPQRDTPPIVLPPSPMPRMSPAPRGPSPAPVSPAPKKVVSKKKTTSKQRVDSPSESESEETTVKSRRKSSKATRPSTPEQQHQEQTPISTRTPEVSSKELSPPTAPTPPPKPREQTAAPPKAVYETPKNASIKVLRDSYTVPARTKVSMTALLQKLNCHSPSASPSALKLSRRAVGKIAPLHPNRKPPPAPPPRVVRQEKKSKAQRDMEEQWEMEWEDQYGEEWFSIPEEEKAKMRRERRDREWNDD</sequence>
<keyword evidence="3" id="KW-1185">Reference proteome</keyword>
<dbReference type="STRING" id="1314776.A0A166EWD5"/>
<feature type="compositionally biased region" description="Acidic residues" evidence="1">
    <location>
        <begin position="387"/>
        <end position="397"/>
    </location>
</feature>
<evidence type="ECO:0000256" key="1">
    <source>
        <dbReference type="SAM" id="MobiDB-lite"/>
    </source>
</evidence>
<protein>
    <submittedName>
        <fullName evidence="2">Uncharacterized protein</fullName>
    </submittedName>
</protein>
<feature type="compositionally biased region" description="Polar residues" evidence="1">
    <location>
        <begin position="260"/>
        <end position="270"/>
    </location>
</feature>
<feature type="region of interest" description="Disordered" evidence="1">
    <location>
        <begin position="105"/>
        <end position="164"/>
    </location>
</feature>
<dbReference type="EMBL" id="KV428038">
    <property type="protein sequence ID" value="KZT40020.1"/>
    <property type="molecule type" value="Genomic_DNA"/>
</dbReference>
<accession>A0A166EWD5</accession>
<reference evidence="2 3" key="1">
    <citation type="journal article" date="2016" name="Mol. Biol. Evol.">
        <title>Comparative Genomics of Early-Diverging Mushroom-Forming Fungi Provides Insights into the Origins of Lignocellulose Decay Capabilities.</title>
        <authorList>
            <person name="Nagy L.G."/>
            <person name="Riley R."/>
            <person name="Tritt A."/>
            <person name="Adam C."/>
            <person name="Daum C."/>
            <person name="Floudas D."/>
            <person name="Sun H."/>
            <person name="Yadav J.S."/>
            <person name="Pangilinan J."/>
            <person name="Larsson K.H."/>
            <person name="Matsuura K."/>
            <person name="Barry K."/>
            <person name="Labutti K."/>
            <person name="Kuo R."/>
            <person name="Ohm R.A."/>
            <person name="Bhattacharya S.S."/>
            <person name="Shirouzu T."/>
            <person name="Yoshinaga Y."/>
            <person name="Martin F.M."/>
            <person name="Grigoriev I.V."/>
            <person name="Hibbett D.S."/>
        </authorList>
    </citation>
    <scope>NUCLEOTIDE SEQUENCE [LARGE SCALE GENOMIC DNA]</scope>
    <source>
        <strain evidence="2 3">HHB10207 ss-3</strain>
    </source>
</reference>
<feature type="region of interest" description="Disordered" evidence="1">
    <location>
        <begin position="657"/>
        <end position="677"/>
    </location>
</feature>
<feature type="compositionally biased region" description="Pro residues" evidence="1">
    <location>
        <begin position="439"/>
        <end position="463"/>
    </location>
</feature>
<feature type="compositionally biased region" description="Polar residues" evidence="1">
    <location>
        <begin position="502"/>
        <end position="529"/>
    </location>
</feature>
<feature type="region of interest" description="Disordered" evidence="1">
    <location>
        <begin position="589"/>
        <end position="641"/>
    </location>
</feature>